<gene>
    <name evidence="1" type="ORF">ACH5RR_031654</name>
</gene>
<protein>
    <submittedName>
        <fullName evidence="1">Uncharacterized protein</fullName>
    </submittedName>
</protein>
<evidence type="ECO:0000313" key="2">
    <source>
        <dbReference type="Proteomes" id="UP001630127"/>
    </source>
</evidence>
<dbReference type="InterPro" id="IPR004158">
    <property type="entry name" value="DUF247_pln"/>
</dbReference>
<dbReference type="PANTHER" id="PTHR31170">
    <property type="entry name" value="BNAC04G53230D PROTEIN"/>
    <property type="match status" value="1"/>
</dbReference>
<dbReference type="Proteomes" id="UP001630127">
    <property type="component" value="Unassembled WGS sequence"/>
</dbReference>
<accession>A0ABD2YIW2</accession>
<dbReference type="AlphaFoldDB" id="A0ABD2YIW2"/>
<dbReference type="PANTHER" id="PTHR31170:SF17">
    <property type="match status" value="1"/>
</dbReference>
<proteinExistence type="predicted"/>
<evidence type="ECO:0000313" key="1">
    <source>
        <dbReference type="EMBL" id="KAL3506272.1"/>
    </source>
</evidence>
<organism evidence="1 2">
    <name type="scientific">Cinchona calisaya</name>
    <dbReference type="NCBI Taxonomy" id="153742"/>
    <lineage>
        <taxon>Eukaryota</taxon>
        <taxon>Viridiplantae</taxon>
        <taxon>Streptophyta</taxon>
        <taxon>Embryophyta</taxon>
        <taxon>Tracheophyta</taxon>
        <taxon>Spermatophyta</taxon>
        <taxon>Magnoliopsida</taxon>
        <taxon>eudicotyledons</taxon>
        <taxon>Gunneridae</taxon>
        <taxon>Pentapetalae</taxon>
        <taxon>asterids</taxon>
        <taxon>lamiids</taxon>
        <taxon>Gentianales</taxon>
        <taxon>Rubiaceae</taxon>
        <taxon>Cinchonoideae</taxon>
        <taxon>Cinchoneae</taxon>
        <taxon>Cinchona</taxon>
    </lineage>
</organism>
<dbReference type="Pfam" id="PF03140">
    <property type="entry name" value="DUF247"/>
    <property type="match status" value="1"/>
</dbReference>
<sequence>MSGESEISNRLSTSIDPAQCIFKVHDRLRIHNREAYEPQVLSIGPYHYGKPNLKKMKMHKRRYLDELLLEREETNRDRCISALTELEDRARRCYAEDISEIKKDDFVEMMLLDGCFIIQFLRKLYHSELRNGDDPIFKMGWLHNRIKMDLIVFENQAPFFILEKLFDMTTLSGKEHLTVLVYNFCAYLVDPTGSDYFPKDVVIIHLLDLMHKSVCSSFAETFSITNDHPLDHASVAGKRLLRPTSELKLSGIEFEADRWNPSLLDITFDSGKLIIPCLTVEDHTESVFRNLIAYEEYVLNSQSRRLVSEYTKLLDLLIASPRDVEILSDRQIIRNLLGDDEAVCTMFNKLGHDFKINDFNFRYSRVFKDVKELIREISLNDQMFCYLGVFEELNKYSRRRRNI</sequence>
<reference evidence="1 2" key="1">
    <citation type="submission" date="2024-11" db="EMBL/GenBank/DDBJ databases">
        <title>A near-complete genome assembly of Cinchona calisaya.</title>
        <authorList>
            <person name="Lian D.C."/>
            <person name="Zhao X.W."/>
            <person name="Wei L."/>
        </authorList>
    </citation>
    <scope>NUCLEOTIDE SEQUENCE [LARGE SCALE GENOMIC DNA]</scope>
    <source>
        <tissue evidence="1">Nenye</tissue>
    </source>
</reference>
<keyword evidence="2" id="KW-1185">Reference proteome</keyword>
<name>A0ABD2YIW2_9GENT</name>
<comment type="caution">
    <text evidence="1">The sequence shown here is derived from an EMBL/GenBank/DDBJ whole genome shotgun (WGS) entry which is preliminary data.</text>
</comment>
<dbReference type="EMBL" id="JBJUIK010000013">
    <property type="protein sequence ID" value="KAL3506272.1"/>
    <property type="molecule type" value="Genomic_DNA"/>
</dbReference>